<dbReference type="SUPFAM" id="SSF55874">
    <property type="entry name" value="ATPase domain of HSP90 chaperone/DNA topoisomerase II/histidine kinase"/>
    <property type="match status" value="1"/>
</dbReference>
<keyword evidence="4" id="KW-0597">Phosphoprotein</keyword>
<dbReference type="EC" id="2.7.13.3" evidence="3"/>
<evidence type="ECO:0000256" key="12">
    <source>
        <dbReference type="ARBA" id="ARBA00023136"/>
    </source>
</evidence>
<dbReference type="RefSeq" id="YP_009541626.1">
    <property type="nucleotide sequence ID" value="NC_039977.1"/>
</dbReference>
<dbReference type="InterPro" id="IPR004358">
    <property type="entry name" value="Sig_transdc_His_kin-like_C"/>
</dbReference>
<dbReference type="Pfam" id="PF02518">
    <property type="entry name" value="HATPase_c"/>
    <property type="match status" value="1"/>
</dbReference>
<accession>A0A3G3MFN0</accession>
<sequence length="631" mass="72435">MKIISRLWSNINLKTRLMSVTTLSISILMSSLTFWALTTIQDYSVSTEIRFSRDLSMLFTYNLTNLIDSNNYEELRSFIENIYLSTSSIKYVQVFITKGNFSISLPFYDNSFHKLLQLHQNILQLKNQDFTFNIPIVNNSTIFNYSMTNITIPLIKNGRDLGVLNLGINSNPNIYLASKLIGDVTLSVFVSIWVMVIISSIFNFMIITEPVKELLFGINSISSGNFSQKITSSFDGDLGDLIISFNKMSEHLESYEKKNVYELTSEKAKLETLVSTIADGAILLDTELRLLFVNQIAIKVFNWSNKDLIGTMIFHHLPLHVNEALLPLLNRMVKTNCLEKNFPQAQEICINLNYEFFKTFRLVLATVLDQKNQVLTGLVITIQDITREANLNQAKNQFVSNVSHELRTPLCNIGSFLETLIDYNFNLSFKQKMQFLRIAYSETQRLNRLVNDVLDLSRLESEYNYTLQPTDFIQTVTSIIRTSEIIAFKKRIQIVCEISIYVKLILAHESALCQVLSNLISNSLKFTHSGGKILVRIYPLLLRDNYDKKKESLFSNIRLEIMDDGIGIDKNFHKQVFDRFMRIENYVHTLEGTGLGLSIVKNIIEKHNSKIYICSEVGVGTSFWFDLFVVN</sequence>
<dbReference type="GO" id="GO:0005524">
    <property type="term" value="F:ATP binding"/>
    <property type="evidence" value="ECO:0007669"/>
    <property type="project" value="UniProtKB-KW"/>
</dbReference>
<dbReference type="CDD" id="cd00082">
    <property type="entry name" value="HisKA"/>
    <property type="match status" value="1"/>
</dbReference>
<keyword evidence="12 14" id="KW-0472">Membrane</keyword>
<dbReference type="InterPro" id="IPR003660">
    <property type="entry name" value="HAMP_dom"/>
</dbReference>
<dbReference type="InterPro" id="IPR035965">
    <property type="entry name" value="PAS-like_dom_sf"/>
</dbReference>
<dbReference type="PROSITE" id="PS50885">
    <property type="entry name" value="HAMP"/>
    <property type="match status" value="1"/>
</dbReference>
<evidence type="ECO:0000259" key="15">
    <source>
        <dbReference type="PROSITE" id="PS50109"/>
    </source>
</evidence>
<dbReference type="AlphaFoldDB" id="A0A3G3MFN0"/>
<keyword evidence="9" id="KW-0067">ATP-binding</keyword>
<keyword evidence="8 18" id="KW-0418">Kinase</keyword>
<keyword evidence="18" id="KW-0934">Plastid</keyword>
<evidence type="ECO:0000256" key="3">
    <source>
        <dbReference type="ARBA" id="ARBA00012438"/>
    </source>
</evidence>
<feature type="transmembrane region" description="Helical" evidence="14">
    <location>
        <begin position="20"/>
        <end position="40"/>
    </location>
</feature>
<evidence type="ECO:0000256" key="9">
    <source>
        <dbReference type="ARBA" id="ARBA00022840"/>
    </source>
</evidence>
<evidence type="ECO:0000259" key="17">
    <source>
        <dbReference type="PROSITE" id="PS50885"/>
    </source>
</evidence>
<dbReference type="GO" id="GO:0000155">
    <property type="term" value="F:phosphorelay sensor kinase activity"/>
    <property type="evidence" value="ECO:0007669"/>
    <property type="project" value="InterPro"/>
</dbReference>
<dbReference type="Pfam" id="PF00989">
    <property type="entry name" value="PAS"/>
    <property type="match status" value="1"/>
</dbReference>
<dbReference type="InterPro" id="IPR003594">
    <property type="entry name" value="HATPase_dom"/>
</dbReference>
<dbReference type="Gene3D" id="6.10.340.10">
    <property type="match status" value="1"/>
</dbReference>
<comment type="subcellular location">
    <subcellularLocation>
        <location evidence="2">Plastid</location>
        <location evidence="2">Chloroplast membrane</location>
        <topology evidence="2">Multi-pass membrane protein</topology>
    </subcellularLocation>
</comment>
<evidence type="ECO:0000256" key="4">
    <source>
        <dbReference type="ARBA" id="ARBA00022553"/>
    </source>
</evidence>
<dbReference type="InterPro" id="IPR003661">
    <property type="entry name" value="HisK_dim/P_dom"/>
</dbReference>
<dbReference type="GeneID" id="38463365"/>
<dbReference type="InterPro" id="IPR005467">
    <property type="entry name" value="His_kinase_dom"/>
</dbReference>
<evidence type="ECO:0000256" key="7">
    <source>
        <dbReference type="ARBA" id="ARBA00022741"/>
    </source>
</evidence>
<evidence type="ECO:0000256" key="14">
    <source>
        <dbReference type="SAM" id="Phobius"/>
    </source>
</evidence>
<protein>
    <recommendedName>
        <fullName evidence="13">Uncharacterized sensor-like histidine kinase ycf26</fullName>
        <ecNumber evidence="3">2.7.13.3</ecNumber>
    </recommendedName>
</protein>
<dbReference type="SUPFAM" id="SSF47384">
    <property type="entry name" value="Homodimeric domain of signal transducing histidine kinase"/>
    <property type="match status" value="1"/>
</dbReference>
<feature type="transmembrane region" description="Helical" evidence="14">
    <location>
        <begin position="184"/>
        <end position="206"/>
    </location>
</feature>
<comment type="catalytic activity">
    <reaction evidence="1">
        <text>ATP + protein L-histidine = ADP + protein N-phospho-L-histidine.</text>
        <dbReference type="EC" id="2.7.13.3"/>
    </reaction>
</comment>
<geneLocation type="plastid" evidence="18"/>
<dbReference type="SUPFAM" id="SSF55785">
    <property type="entry name" value="PYP-like sensor domain (PAS domain)"/>
    <property type="match status" value="1"/>
</dbReference>
<dbReference type="InterPro" id="IPR000014">
    <property type="entry name" value="PAS"/>
</dbReference>
<evidence type="ECO:0000259" key="16">
    <source>
        <dbReference type="PROSITE" id="PS50112"/>
    </source>
</evidence>
<dbReference type="GO" id="GO:0000156">
    <property type="term" value="F:phosphorelay response regulator activity"/>
    <property type="evidence" value="ECO:0007669"/>
    <property type="project" value="TreeGrafter"/>
</dbReference>
<dbReference type="Pfam" id="PF00672">
    <property type="entry name" value="HAMP"/>
    <property type="match status" value="1"/>
</dbReference>
<dbReference type="InterPro" id="IPR036890">
    <property type="entry name" value="HATPase_C_sf"/>
</dbReference>
<organism evidence="18">
    <name type="scientific">Synarthrophyton chejuense</name>
    <dbReference type="NCBI Taxonomy" id="2485825"/>
    <lineage>
        <taxon>Eukaryota</taxon>
        <taxon>Rhodophyta</taxon>
        <taxon>Florideophyceae</taxon>
        <taxon>Corallinophycidae</taxon>
        <taxon>Hapalidiales</taxon>
        <taxon>Hapalidiaceae</taxon>
        <taxon>Melobesioideae</taxon>
        <taxon>Synarthrophyton</taxon>
    </lineage>
</organism>
<evidence type="ECO:0000256" key="11">
    <source>
        <dbReference type="ARBA" id="ARBA00023012"/>
    </source>
</evidence>
<gene>
    <name evidence="18" type="primary">dfr</name>
</gene>
<dbReference type="PROSITE" id="PS50112">
    <property type="entry name" value="PAS"/>
    <property type="match status" value="1"/>
</dbReference>
<keyword evidence="7" id="KW-0547">Nucleotide-binding</keyword>
<dbReference type="GO" id="GO:0030295">
    <property type="term" value="F:protein kinase activator activity"/>
    <property type="evidence" value="ECO:0007669"/>
    <property type="project" value="TreeGrafter"/>
</dbReference>
<dbReference type="SUPFAM" id="SSF158472">
    <property type="entry name" value="HAMP domain-like"/>
    <property type="match status" value="1"/>
</dbReference>
<dbReference type="EMBL" id="MH281626">
    <property type="protein sequence ID" value="AYR05635.1"/>
    <property type="molecule type" value="Genomic_DNA"/>
</dbReference>
<dbReference type="CDD" id="cd06225">
    <property type="entry name" value="HAMP"/>
    <property type="match status" value="1"/>
</dbReference>
<evidence type="ECO:0000256" key="1">
    <source>
        <dbReference type="ARBA" id="ARBA00000085"/>
    </source>
</evidence>
<dbReference type="GO" id="GO:0006355">
    <property type="term" value="P:regulation of DNA-templated transcription"/>
    <property type="evidence" value="ECO:0007669"/>
    <property type="project" value="InterPro"/>
</dbReference>
<dbReference type="SMART" id="SM00388">
    <property type="entry name" value="HisKA"/>
    <property type="match status" value="1"/>
</dbReference>
<evidence type="ECO:0000256" key="5">
    <source>
        <dbReference type="ARBA" id="ARBA00022679"/>
    </source>
</evidence>
<evidence type="ECO:0000256" key="10">
    <source>
        <dbReference type="ARBA" id="ARBA00022989"/>
    </source>
</evidence>
<dbReference type="GO" id="GO:0031969">
    <property type="term" value="C:chloroplast membrane"/>
    <property type="evidence" value="ECO:0007669"/>
    <property type="project" value="UniProtKB-SubCell"/>
</dbReference>
<dbReference type="SMART" id="SM00387">
    <property type="entry name" value="HATPase_c"/>
    <property type="match status" value="1"/>
</dbReference>
<dbReference type="FunFam" id="1.10.287.130:FF:000001">
    <property type="entry name" value="Two-component sensor histidine kinase"/>
    <property type="match status" value="1"/>
</dbReference>
<keyword evidence="5" id="KW-0808">Transferase</keyword>
<proteinExistence type="predicted"/>
<evidence type="ECO:0000256" key="2">
    <source>
        <dbReference type="ARBA" id="ARBA00004508"/>
    </source>
</evidence>
<dbReference type="InterPro" id="IPR050351">
    <property type="entry name" value="BphY/WalK/GraS-like"/>
</dbReference>
<keyword evidence="10 14" id="KW-1133">Transmembrane helix</keyword>
<dbReference type="InterPro" id="IPR036097">
    <property type="entry name" value="HisK_dim/P_sf"/>
</dbReference>
<dbReference type="InterPro" id="IPR013767">
    <property type="entry name" value="PAS_fold"/>
</dbReference>
<feature type="domain" description="Histidine kinase" evidence="15">
    <location>
        <begin position="401"/>
        <end position="631"/>
    </location>
</feature>
<keyword evidence="6 14" id="KW-0812">Transmembrane</keyword>
<reference evidence="18" key="1">
    <citation type="journal article" date="2018" name="Genome Biol. Evol.">
        <title>Mitochondrial and Plastid Genomes from Coralline Red Algae Provide Insights into the Incongruent Evolutionary Histories of Organelles.</title>
        <authorList>
            <person name="Lee J."/>
            <person name="Song H.J."/>
            <person name="In Park S."/>
            <person name="Lee Y.M."/>
            <person name="Jeong S.Y."/>
            <person name="Oh Cho T."/>
            <person name="Kim J.H."/>
            <person name="Choi H.G."/>
            <person name="Choi C.G."/>
            <person name="Nelson W.A."/>
            <person name="Fredericq S."/>
            <person name="Bhattacharya D."/>
            <person name="Su Yoon H."/>
        </authorList>
    </citation>
    <scope>NUCLEOTIDE SEQUENCE</scope>
</reference>
<dbReference type="PROSITE" id="PS50109">
    <property type="entry name" value="HIS_KIN"/>
    <property type="match status" value="1"/>
</dbReference>
<dbReference type="PANTHER" id="PTHR42878:SF7">
    <property type="entry name" value="SENSOR HISTIDINE KINASE GLRK"/>
    <property type="match status" value="1"/>
</dbReference>
<dbReference type="Pfam" id="PF00512">
    <property type="entry name" value="HisKA"/>
    <property type="match status" value="1"/>
</dbReference>
<evidence type="ECO:0000313" key="18">
    <source>
        <dbReference type="EMBL" id="AYR05635.1"/>
    </source>
</evidence>
<evidence type="ECO:0000256" key="13">
    <source>
        <dbReference type="ARBA" id="ARBA00069102"/>
    </source>
</evidence>
<evidence type="ECO:0000256" key="8">
    <source>
        <dbReference type="ARBA" id="ARBA00022777"/>
    </source>
</evidence>
<keyword evidence="11" id="KW-0902">Two-component regulatory system</keyword>
<dbReference type="PANTHER" id="PTHR42878">
    <property type="entry name" value="TWO-COMPONENT HISTIDINE KINASE"/>
    <property type="match status" value="1"/>
</dbReference>
<dbReference type="Gene3D" id="3.30.565.10">
    <property type="entry name" value="Histidine kinase-like ATPase, C-terminal domain"/>
    <property type="match status" value="1"/>
</dbReference>
<dbReference type="Gene3D" id="1.10.287.130">
    <property type="match status" value="1"/>
</dbReference>
<dbReference type="GO" id="GO:0007234">
    <property type="term" value="P:osmosensory signaling via phosphorelay pathway"/>
    <property type="evidence" value="ECO:0007669"/>
    <property type="project" value="TreeGrafter"/>
</dbReference>
<dbReference type="SMART" id="SM00091">
    <property type="entry name" value="PAS"/>
    <property type="match status" value="1"/>
</dbReference>
<dbReference type="PRINTS" id="PR00344">
    <property type="entry name" value="BCTRLSENSOR"/>
</dbReference>
<feature type="domain" description="HAMP" evidence="17">
    <location>
        <begin position="205"/>
        <end position="257"/>
    </location>
</feature>
<dbReference type="CDD" id="cd00130">
    <property type="entry name" value="PAS"/>
    <property type="match status" value="1"/>
</dbReference>
<dbReference type="Gene3D" id="3.30.450.20">
    <property type="entry name" value="PAS domain"/>
    <property type="match status" value="1"/>
</dbReference>
<dbReference type="SMART" id="SM00304">
    <property type="entry name" value="HAMP"/>
    <property type="match status" value="1"/>
</dbReference>
<name>A0A3G3MFN0_9FLOR</name>
<evidence type="ECO:0000256" key="6">
    <source>
        <dbReference type="ARBA" id="ARBA00022692"/>
    </source>
</evidence>
<feature type="domain" description="PAS" evidence="16">
    <location>
        <begin position="266"/>
        <end position="336"/>
    </location>
</feature>